<dbReference type="InterPro" id="IPR039426">
    <property type="entry name" value="TonB-dep_rcpt-like"/>
</dbReference>
<keyword evidence="3 7" id="KW-1134">Transmembrane beta strand</keyword>
<dbReference type="InterPro" id="IPR036942">
    <property type="entry name" value="Beta-barrel_TonB_sf"/>
</dbReference>
<dbReference type="InterPro" id="IPR023997">
    <property type="entry name" value="TonB-dep_OMP_SusC/RagA_CS"/>
</dbReference>
<proteinExistence type="inferred from homology"/>
<dbReference type="Gene3D" id="2.40.170.20">
    <property type="entry name" value="TonB-dependent receptor, beta-barrel domain"/>
    <property type="match status" value="1"/>
</dbReference>
<keyword evidence="4 7" id="KW-0812">Transmembrane</keyword>
<feature type="domain" description="TonB-dependent receptor plug" evidence="9">
    <location>
        <begin position="115"/>
        <end position="222"/>
    </location>
</feature>
<evidence type="ECO:0000256" key="5">
    <source>
        <dbReference type="ARBA" id="ARBA00023136"/>
    </source>
</evidence>
<protein>
    <submittedName>
        <fullName evidence="10">TonB-linked outer membrane protein, SusC/RagA family</fullName>
    </submittedName>
</protein>
<evidence type="ECO:0000256" key="6">
    <source>
        <dbReference type="ARBA" id="ARBA00023237"/>
    </source>
</evidence>
<dbReference type="InterPro" id="IPR023996">
    <property type="entry name" value="TonB-dep_OMP_SusC/RagA"/>
</dbReference>
<accession>A0A1M5HFL5</accession>
<sequence length="1044" mass="118214">MYLKKVFFFILILFIQLPCFAQNEYTLRGSVISEEDNMPLPSVNISKVGEGIGAVTDFDGNFEIMVKKGDTLSFSYIGKKTVNIGIDAQKTLEVSMEDSNIMDEVVVIGYGTQKKSSLTGSVSKLENENLEELPYSNVSNAIKGKIAGVRIQNTSGDVGESPDITIRGSGSISLSSSPLVVVDGFPFDDGLQFINPSTIESIEVLKDASSTAIYGSRGANGVILITTKNGKPGETKYEFKTYSGFKQAYKQADILDVYEYSDLDRERDQLVENFNAQQERRDPEIVDYGYKDIGKRTIADNTGGATNWQDEALRNPALIKSYQLNISGGNSKTTYYTSGQYIHDEGLLKDNYLERINLQTKLKVKLNKDVDLSLNLRPSYERKRRPAINFQDTYRYETWIPVYHNAYTSELTGEPIGSYSHNPQYRNLNFDFVDSEGNPQNTGNMSNLWGSSNYNPISSQLETKRFEYNYRFFANGYLDWDISDHLSFRTSSGIYFHYRTREEFEGKLGDKKNQNTGVEDNRVRLKYIFENTLNYENEFNGHGINALAGITYENQQYKYTNIEGFGYPVENVTTLNGASIINLEETYTRKYENSLASFLGRVNYDYKGKYLLSLVGRMDGYSKFGPDNKYGFFPSASAGWNVSRENFWKNNVGFINRFKIRTSVGKSGSNNIRLENYPARNLLFEANYSLGNSLQTGLGDTGSFLGNRGIGWETTIEYDTGIELGFFDNKLSLVADYYYKISEDLILRQPVSYTTGFDEYFNNIGKVLNEGLEFTLSTNIENQDFSWQGNANISFNSNKLISFGGSERVISNGERSDQYITRVGDPYIQFYGYKTNGVWQNQEEIDNNPSGSVDRPGGLRRVDINDDGIINANDRTVIGDPFPDYTWGFTNFFKYKNFDLNLTFQGSQGADVVYGLAYYLEIARNQREFVEGQWFNPNFPASKPKERTGVPFLETDYTVQDASYISLREVSLGYNFPKSLVENLGIDNLRIYALGQNLIYLTSDDYTGLNPEALRDLNNPLITGYQRGVTPIQEQFTLGVNLNF</sequence>
<feature type="signal peptide" evidence="8">
    <location>
        <begin position="1"/>
        <end position="21"/>
    </location>
</feature>
<gene>
    <name evidence="10" type="ORF">SAMN05444483_105126</name>
</gene>
<evidence type="ECO:0000256" key="4">
    <source>
        <dbReference type="ARBA" id="ARBA00022692"/>
    </source>
</evidence>
<evidence type="ECO:0000256" key="1">
    <source>
        <dbReference type="ARBA" id="ARBA00004571"/>
    </source>
</evidence>
<evidence type="ECO:0000259" key="9">
    <source>
        <dbReference type="Pfam" id="PF07715"/>
    </source>
</evidence>
<keyword evidence="8" id="KW-0732">Signal</keyword>
<dbReference type="InterPro" id="IPR037066">
    <property type="entry name" value="Plug_dom_sf"/>
</dbReference>
<evidence type="ECO:0000313" key="11">
    <source>
        <dbReference type="Proteomes" id="UP000183945"/>
    </source>
</evidence>
<dbReference type="InterPro" id="IPR008969">
    <property type="entry name" value="CarboxyPept-like_regulatory"/>
</dbReference>
<dbReference type="GO" id="GO:0009279">
    <property type="term" value="C:cell outer membrane"/>
    <property type="evidence" value="ECO:0007669"/>
    <property type="project" value="UniProtKB-SubCell"/>
</dbReference>
<evidence type="ECO:0000256" key="8">
    <source>
        <dbReference type="SAM" id="SignalP"/>
    </source>
</evidence>
<dbReference type="STRING" id="1073325.SAMN05444483_105126"/>
<dbReference type="RefSeq" id="WP_072879360.1">
    <property type="nucleotide sequence ID" value="NZ_FQVT01000005.1"/>
</dbReference>
<dbReference type="FunFam" id="2.170.130.10:FF:000008">
    <property type="entry name" value="SusC/RagA family TonB-linked outer membrane protein"/>
    <property type="match status" value="1"/>
</dbReference>
<reference evidence="11" key="1">
    <citation type="submission" date="2016-11" db="EMBL/GenBank/DDBJ databases">
        <authorList>
            <person name="Varghese N."/>
            <person name="Submissions S."/>
        </authorList>
    </citation>
    <scope>NUCLEOTIDE SEQUENCE [LARGE SCALE GENOMIC DNA]</scope>
    <source>
        <strain evidence="11">DSM 24579</strain>
    </source>
</reference>
<dbReference type="SUPFAM" id="SSF56935">
    <property type="entry name" value="Porins"/>
    <property type="match status" value="1"/>
</dbReference>
<comment type="similarity">
    <text evidence="7">Belongs to the TonB-dependent receptor family.</text>
</comment>
<evidence type="ECO:0000256" key="7">
    <source>
        <dbReference type="PROSITE-ProRule" id="PRU01360"/>
    </source>
</evidence>
<organism evidence="10 11">
    <name type="scientific">Salegentibacter echinorum</name>
    <dbReference type="NCBI Taxonomy" id="1073325"/>
    <lineage>
        <taxon>Bacteria</taxon>
        <taxon>Pseudomonadati</taxon>
        <taxon>Bacteroidota</taxon>
        <taxon>Flavobacteriia</taxon>
        <taxon>Flavobacteriales</taxon>
        <taxon>Flavobacteriaceae</taxon>
        <taxon>Salegentibacter</taxon>
    </lineage>
</organism>
<dbReference type="OrthoDB" id="9768177at2"/>
<dbReference type="Gene3D" id="2.170.130.10">
    <property type="entry name" value="TonB-dependent receptor, plug domain"/>
    <property type="match status" value="1"/>
</dbReference>
<comment type="subcellular location">
    <subcellularLocation>
        <location evidence="1 7">Cell outer membrane</location>
        <topology evidence="1 7">Multi-pass membrane protein</topology>
    </subcellularLocation>
</comment>
<dbReference type="NCBIfam" id="TIGR04056">
    <property type="entry name" value="OMP_RagA_SusC"/>
    <property type="match status" value="1"/>
</dbReference>
<dbReference type="Proteomes" id="UP000183945">
    <property type="component" value="Unassembled WGS sequence"/>
</dbReference>
<dbReference type="InterPro" id="IPR012910">
    <property type="entry name" value="Plug_dom"/>
</dbReference>
<dbReference type="NCBIfam" id="TIGR04057">
    <property type="entry name" value="SusC_RagA_signa"/>
    <property type="match status" value="1"/>
</dbReference>
<name>A0A1M5HFL5_SALEC</name>
<dbReference type="Pfam" id="PF07715">
    <property type="entry name" value="Plug"/>
    <property type="match status" value="1"/>
</dbReference>
<keyword evidence="2 7" id="KW-0813">Transport</keyword>
<feature type="chain" id="PRO_5012206227" evidence="8">
    <location>
        <begin position="22"/>
        <end position="1044"/>
    </location>
</feature>
<dbReference type="EMBL" id="FQVT01000005">
    <property type="protein sequence ID" value="SHG14612.1"/>
    <property type="molecule type" value="Genomic_DNA"/>
</dbReference>
<dbReference type="AlphaFoldDB" id="A0A1M5HFL5"/>
<keyword evidence="11" id="KW-1185">Reference proteome</keyword>
<evidence type="ECO:0000256" key="2">
    <source>
        <dbReference type="ARBA" id="ARBA00022448"/>
    </source>
</evidence>
<evidence type="ECO:0000313" key="10">
    <source>
        <dbReference type="EMBL" id="SHG14612.1"/>
    </source>
</evidence>
<evidence type="ECO:0000256" key="3">
    <source>
        <dbReference type="ARBA" id="ARBA00022452"/>
    </source>
</evidence>
<dbReference type="SUPFAM" id="SSF49464">
    <property type="entry name" value="Carboxypeptidase regulatory domain-like"/>
    <property type="match status" value="1"/>
</dbReference>
<dbReference type="Pfam" id="PF13715">
    <property type="entry name" value="CarbopepD_reg_2"/>
    <property type="match status" value="1"/>
</dbReference>
<dbReference type="PROSITE" id="PS52016">
    <property type="entry name" value="TONB_DEPENDENT_REC_3"/>
    <property type="match status" value="1"/>
</dbReference>
<keyword evidence="6 7" id="KW-0998">Cell outer membrane</keyword>
<keyword evidence="5 7" id="KW-0472">Membrane</keyword>